<feature type="region of interest" description="Disordered" evidence="1">
    <location>
        <begin position="25"/>
        <end position="91"/>
    </location>
</feature>
<gene>
    <name evidence="2" type="ORF">ASZ90_002631</name>
</gene>
<reference evidence="2" key="1">
    <citation type="journal article" date="2015" name="Proc. Natl. Acad. Sci. U.S.A.">
        <title>Networks of energetic and metabolic interactions define dynamics in microbial communities.</title>
        <authorList>
            <person name="Embree M."/>
            <person name="Liu J.K."/>
            <person name="Al-Bassam M.M."/>
            <person name="Zengler K."/>
        </authorList>
    </citation>
    <scope>NUCLEOTIDE SEQUENCE</scope>
</reference>
<feature type="compositionally biased region" description="Polar residues" evidence="1">
    <location>
        <begin position="71"/>
        <end position="81"/>
    </location>
</feature>
<dbReference type="EMBL" id="LNQE01000320">
    <property type="protein sequence ID" value="KUG27531.1"/>
    <property type="molecule type" value="Genomic_DNA"/>
</dbReference>
<proteinExistence type="predicted"/>
<organism evidence="2">
    <name type="scientific">hydrocarbon metagenome</name>
    <dbReference type="NCBI Taxonomy" id="938273"/>
    <lineage>
        <taxon>unclassified sequences</taxon>
        <taxon>metagenomes</taxon>
        <taxon>ecological metagenomes</taxon>
    </lineage>
</organism>
<evidence type="ECO:0000313" key="2">
    <source>
        <dbReference type="EMBL" id="KUG27531.1"/>
    </source>
</evidence>
<comment type="caution">
    <text evidence="2">The sequence shown here is derived from an EMBL/GenBank/DDBJ whole genome shotgun (WGS) entry which is preliminary data.</text>
</comment>
<dbReference type="AlphaFoldDB" id="A0A0W8G2Z2"/>
<evidence type="ECO:0000256" key="1">
    <source>
        <dbReference type="SAM" id="MobiDB-lite"/>
    </source>
</evidence>
<name>A0A0W8G2Z2_9ZZZZ</name>
<protein>
    <submittedName>
        <fullName evidence="2">Uncharacterized protein</fullName>
    </submittedName>
</protein>
<sequence>MAAWACPCRTPCRTLRRRAAVGLPSGSRRPLVVPPPPCRRLAKAGKSVHSATAAPQAAMSGDGQPVRGLSVSGTRRQTAAGKTSRHEPGTH</sequence>
<accession>A0A0W8G2Z2</accession>